<protein>
    <submittedName>
        <fullName evidence="1">Uncharacterized protein</fullName>
    </submittedName>
</protein>
<name>A0AAD8HHL7_9APIA</name>
<gene>
    <name evidence="1" type="ORF">POM88_042100</name>
</gene>
<sequence>MFEESGTVRDPRQKPFNYGVPYVEAKTWRLRITTRLSLHTGQENCYGPFCFVTTYMQLYKGGFVNGVGVKKKKMIERHDLRLQMKGRLYSRTYMHHGHQSLKAFLKDGCEH</sequence>
<evidence type="ECO:0000313" key="1">
    <source>
        <dbReference type="EMBL" id="KAK1366539.1"/>
    </source>
</evidence>
<dbReference type="Proteomes" id="UP001237642">
    <property type="component" value="Unassembled WGS sequence"/>
</dbReference>
<dbReference type="EMBL" id="JAUIZM010000009">
    <property type="protein sequence ID" value="KAK1366539.1"/>
    <property type="molecule type" value="Genomic_DNA"/>
</dbReference>
<proteinExistence type="predicted"/>
<reference evidence="1" key="1">
    <citation type="submission" date="2023-02" db="EMBL/GenBank/DDBJ databases">
        <title>Genome of toxic invasive species Heracleum sosnowskyi carries increased number of genes despite the absence of recent whole-genome duplications.</title>
        <authorList>
            <person name="Schelkunov M."/>
            <person name="Shtratnikova V."/>
            <person name="Makarenko M."/>
            <person name="Klepikova A."/>
            <person name="Omelchenko D."/>
            <person name="Novikova G."/>
            <person name="Obukhova E."/>
            <person name="Bogdanov V."/>
            <person name="Penin A."/>
            <person name="Logacheva M."/>
        </authorList>
    </citation>
    <scope>NUCLEOTIDE SEQUENCE</scope>
    <source>
        <strain evidence="1">Hsosn_3</strain>
        <tissue evidence="1">Leaf</tissue>
    </source>
</reference>
<comment type="caution">
    <text evidence="1">The sequence shown here is derived from an EMBL/GenBank/DDBJ whole genome shotgun (WGS) entry which is preliminary data.</text>
</comment>
<keyword evidence="2" id="KW-1185">Reference proteome</keyword>
<evidence type="ECO:0000313" key="2">
    <source>
        <dbReference type="Proteomes" id="UP001237642"/>
    </source>
</evidence>
<dbReference type="AlphaFoldDB" id="A0AAD8HHL7"/>
<reference evidence="1" key="2">
    <citation type="submission" date="2023-05" db="EMBL/GenBank/DDBJ databases">
        <authorList>
            <person name="Schelkunov M.I."/>
        </authorList>
    </citation>
    <scope>NUCLEOTIDE SEQUENCE</scope>
    <source>
        <strain evidence="1">Hsosn_3</strain>
        <tissue evidence="1">Leaf</tissue>
    </source>
</reference>
<accession>A0AAD8HHL7</accession>
<organism evidence="1 2">
    <name type="scientific">Heracleum sosnowskyi</name>
    <dbReference type="NCBI Taxonomy" id="360622"/>
    <lineage>
        <taxon>Eukaryota</taxon>
        <taxon>Viridiplantae</taxon>
        <taxon>Streptophyta</taxon>
        <taxon>Embryophyta</taxon>
        <taxon>Tracheophyta</taxon>
        <taxon>Spermatophyta</taxon>
        <taxon>Magnoliopsida</taxon>
        <taxon>eudicotyledons</taxon>
        <taxon>Gunneridae</taxon>
        <taxon>Pentapetalae</taxon>
        <taxon>asterids</taxon>
        <taxon>campanulids</taxon>
        <taxon>Apiales</taxon>
        <taxon>Apiaceae</taxon>
        <taxon>Apioideae</taxon>
        <taxon>apioid superclade</taxon>
        <taxon>Tordylieae</taxon>
        <taxon>Tordyliinae</taxon>
        <taxon>Heracleum</taxon>
    </lineage>
</organism>